<keyword evidence="1" id="KW-0812">Transmembrane</keyword>
<dbReference type="Pfam" id="PF01569">
    <property type="entry name" value="PAP2"/>
    <property type="match status" value="1"/>
</dbReference>
<evidence type="ECO:0000313" key="4">
    <source>
        <dbReference type="Proteomes" id="UP000218934"/>
    </source>
</evidence>
<proteinExistence type="predicted"/>
<dbReference type="PANTHER" id="PTHR14969:SF13">
    <property type="entry name" value="AT30094P"/>
    <property type="match status" value="1"/>
</dbReference>
<dbReference type="PANTHER" id="PTHR14969">
    <property type="entry name" value="SPHINGOSINE-1-PHOSPHATE PHOSPHOHYDROLASE"/>
    <property type="match status" value="1"/>
</dbReference>
<comment type="caution">
    <text evidence="3">The sequence shown here is derived from an EMBL/GenBank/DDBJ whole genome shotgun (WGS) entry which is preliminary data.</text>
</comment>
<dbReference type="Proteomes" id="UP000218934">
    <property type="component" value="Unassembled WGS sequence"/>
</dbReference>
<name>A0A2A4G2C9_9SPHN</name>
<keyword evidence="1" id="KW-0472">Membrane</keyword>
<keyword evidence="1" id="KW-1133">Transmembrane helix</keyword>
<dbReference type="SMART" id="SM00014">
    <property type="entry name" value="acidPPc"/>
    <property type="match status" value="1"/>
</dbReference>
<protein>
    <submittedName>
        <fullName evidence="3">Phosphatase PAP2 family protein</fullName>
    </submittedName>
</protein>
<reference evidence="3 4" key="1">
    <citation type="submission" date="2017-09" db="EMBL/GenBank/DDBJ databases">
        <title>The Catabolism of 3,6-Dichlorosalicylic acid is Initiated by the Cytochrome P450 Monooxygenase DsmABC in Rhizorhabdus dicambivorans Ndbn-20.</title>
        <authorList>
            <person name="Na L."/>
        </authorList>
    </citation>
    <scope>NUCLEOTIDE SEQUENCE [LARGE SCALE GENOMIC DNA]</scope>
    <source>
        <strain evidence="3 4">Ndbn-20m</strain>
    </source>
</reference>
<feature type="domain" description="Phosphatidic acid phosphatase type 2/haloperoxidase" evidence="2">
    <location>
        <begin position="86"/>
        <end position="194"/>
    </location>
</feature>
<accession>A0A2A4G2C9</accession>
<sequence>MAVARSGMRLSTSLVIAGLVLLLAGLLLWHGGPATDLTLFERLRLDARARGVAAIRGLTALGGFAVLGPLALVIVAWLLAQRRHAEALWLFATIGSGRLAVEAMKEILVRPRPPLVGRLAEVSSHSFPSSHAAGTLLTWLALAIVFPRLRPWSLPFALAMAAAIGWSRIALGVHWPSDVLAGYGLALLTVGIAARWLPQPPSPSHRAGSA</sequence>
<evidence type="ECO:0000259" key="2">
    <source>
        <dbReference type="SMART" id="SM00014"/>
    </source>
</evidence>
<dbReference type="InterPro" id="IPR000326">
    <property type="entry name" value="PAP2/HPO"/>
</dbReference>
<evidence type="ECO:0000313" key="3">
    <source>
        <dbReference type="EMBL" id="PCE44174.1"/>
    </source>
</evidence>
<dbReference type="RefSeq" id="WP_066958981.1">
    <property type="nucleotide sequence ID" value="NZ_CP023449.1"/>
</dbReference>
<gene>
    <name evidence="3" type="ORF">COO09_00595</name>
</gene>
<dbReference type="InterPro" id="IPR036938">
    <property type="entry name" value="PAP2/HPO_sf"/>
</dbReference>
<dbReference type="Gene3D" id="1.20.144.10">
    <property type="entry name" value="Phosphatidic acid phosphatase type 2/haloperoxidase"/>
    <property type="match status" value="1"/>
</dbReference>
<feature type="transmembrane region" description="Helical" evidence="1">
    <location>
        <begin position="58"/>
        <end position="80"/>
    </location>
</feature>
<keyword evidence="4" id="KW-1185">Reference proteome</keyword>
<evidence type="ECO:0000256" key="1">
    <source>
        <dbReference type="SAM" id="Phobius"/>
    </source>
</evidence>
<organism evidence="3 4">
    <name type="scientific">Rhizorhabdus dicambivorans</name>
    <dbReference type="NCBI Taxonomy" id="1850238"/>
    <lineage>
        <taxon>Bacteria</taxon>
        <taxon>Pseudomonadati</taxon>
        <taxon>Pseudomonadota</taxon>
        <taxon>Alphaproteobacteria</taxon>
        <taxon>Sphingomonadales</taxon>
        <taxon>Sphingomonadaceae</taxon>
        <taxon>Rhizorhabdus</taxon>
    </lineage>
</organism>
<dbReference type="CDD" id="cd03392">
    <property type="entry name" value="PAP2_like_2"/>
    <property type="match status" value="1"/>
</dbReference>
<dbReference type="SUPFAM" id="SSF48317">
    <property type="entry name" value="Acid phosphatase/Vanadium-dependent haloperoxidase"/>
    <property type="match status" value="1"/>
</dbReference>
<dbReference type="OrthoDB" id="9801622at2"/>
<dbReference type="EMBL" id="NWUF01000001">
    <property type="protein sequence ID" value="PCE44174.1"/>
    <property type="molecule type" value="Genomic_DNA"/>
</dbReference>
<dbReference type="KEGG" id="rdi:CMV14_11210"/>
<dbReference type="AlphaFoldDB" id="A0A2A4G2C9"/>